<dbReference type="Pfam" id="PF07745">
    <property type="entry name" value="Glyco_hydro_53"/>
    <property type="match status" value="1"/>
</dbReference>
<dbReference type="SUPFAM" id="SSF51445">
    <property type="entry name" value="(Trans)glycosidases"/>
    <property type="match status" value="1"/>
</dbReference>
<comment type="catalytic activity">
    <reaction evidence="4">
        <text>The enzyme specifically hydrolyzes (1-&gt;4)-beta-D-galactosidic linkages in type I arabinogalactans.</text>
        <dbReference type="EC" id="3.2.1.89"/>
    </reaction>
</comment>
<dbReference type="Proteomes" id="UP000178759">
    <property type="component" value="Unassembled WGS sequence"/>
</dbReference>
<dbReference type="InterPro" id="IPR017853">
    <property type="entry name" value="GH"/>
</dbReference>
<dbReference type="AlphaFoldDB" id="A0A1F6AGR9"/>
<evidence type="ECO:0000256" key="2">
    <source>
        <dbReference type="ARBA" id="ARBA00022801"/>
    </source>
</evidence>
<dbReference type="GO" id="GO:0031218">
    <property type="term" value="F:arabinogalactan endo-1,4-beta-galactosidase activity"/>
    <property type="evidence" value="ECO:0007669"/>
    <property type="project" value="UniProtKB-EC"/>
</dbReference>
<accession>A0A1F6AGR9</accession>
<dbReference type="InterPro" id="IPR011683">
    <property type="entry name" value="Glyco_hydro_53"/>
</dbReference>
<comment type="similarity">
    <text evidence="1 4">Belongs to the glycosyl hydrolase 53 family.</text>
</comment>
<proteinExistence type="inferred from homology"/>
<evidence type="ECO:0000313" key="5">
    <source>
        <dbReference type="EMBL" id="OGG23796.1"/>
    </source>
</evidence>
<keyword evidence="2 4" id="KW-0378">Hydrolase</keyword>
<organism evidence="5 6">
    <name type="scientific">Candidatus Gottesmanbacteria bacterium RIFCSPLOWO2_01_FULL_43_11b</name>
    <dbReference type="NCBI Taxonomy" id="1798392"/>
    <lineage>
        <taxon>Bacteria</taxon>
        <taxon>Candidatus Gottesmaniibacteriota</taxon>
    </lineage>
</organism>
<comment type="caution">
    <text evidence="5">The sequence shown here is derived from an EMBL/GenBank/DDBJ whole genome shotgun (WGS) entry which is preliminary data.</text>
</comment>
<dbReference type="GO" id="GO:0015926">
    <property type="term" value="F:glucosidase activity"/>
    <property type="evidence" value="ECO:0007669"/>
    <property type="project" value="InterPro"/>
</dbReference>
<protein>
    <recommendedName>
        <fullName evidence="4">Arabinogalactan endo-beta-1,4-galactanase</fullName>
        <ecNumber evidence="4">3.2.1.89</ecNumber>
    </recommendedName>
</protein>
<sequence>MGVPEQPRFSRRDFLRLLGKGAKLAVASSIMFNLRGSETTGGSKEAPMYMRTDAAEFRAKRRVVPFVSDYLPDELEYTLDQRLSFYTKLKELGVAGVRTEFRLGKLMRDDGSFDLNIEKSYRESLKAMKEAGLSLSALVLFSPAEWMVDLAQHDETAFLLVYQSFIEKAQMICDQAGLQPTFVQVMNEVNNSFFKNFEQSTIVKMIDVTHQAYSLRTDKPKIMTTIITNTAFADRSKWRKDVETLVKRAGDALEAVGFDYYFAYDHPLEPLMPQSVFDLYKDKKEVFEWLLEQKSTGFLRDKEVLIAEMGMPVFQKSDFPVYNDWFAQIGYDLYYRAIDHVMLQWERQGGKAEDFISHVGLFCGGDHAAVQTYAPGKIDFLPWTLLHFNKETKDWDLTDAAKRLPYLNSTRLNPQGS</sequence>
<evidence type="ECO:0000256" key="1">
    <source>
        <dbReference type="ARBA" id="ARBA00010687"/>
    </source>
</evidence>
<evidence type="ECO:0000313" key="6">
    <source>
        <dbReference type="Proteomes" id="UP000178759"/>
    </source>
</evidence>
<keyword evidence="3 4" id="KW-0326">Glycosidase</keyword>
<dbReference type="EMBL" id="MFJV01000001">
    <property type="protein sequence ID" value="OGG23796.1"/>
    <property type="molecule type" value="Genomic_DNA"/>
</dbReference>
<dbReference type="Gene3D" id="3.20.20.80">
    <property type="entry name" value="Glycosidases"/>
    <property type="match status" value="1"/>
</dbReference>
<gene>
    <name evidence="5" type="ORF">A3A79_01150</name>
</gene>
<evidence type="ECO:0000256" key="4">
    <source>
        <dbReference type="RuleBase" id="RU361192"/>
    </source>
</evidence>
<evidence type="ECO:0000256" key="3">
    <source>
        <dbReference type="ARBA" id="ARBA00023295"/>
    </source>
</evidence>
<dbReference type="STRING" id="1798392.A3A79_01150"/>
<name>A0A1F6AGR9_9BACT</name>
<reference evidence="5 6" key="1">
    <citation type="journal article" date="2016" name="Nat. Commun.">
        <title>Thousands of microbial genomes shed light on interconnected biogeochemical processes in an aquifer system.</title>
        <authorList>
            <person name="Anantharaman K."/>
            <person name="Brown C.T."/>
            <person name="Hug L.A."/>
            <person name="Sharon I."/>
            <person name="Castelle C.J."/>
            <person name="Probst A.J."/>
            <person name="Thomas B.C."/>
            <person name="Singh A."/>
            <person name="Wilkins M.J."/>
            <person name="Karaoz U."/>
            <person name="Brodie E.L."/>
            <person name="Williams K.H."/>
            <person name="Hubbard S.S."/>
            <person name="Banfield J.F."/>
        </authorList>
    </citation>
    <scope>NUCLEOTIDE SEQUENCE [LARGE SCALE GENOMIC DNA]</scope>
</reference>
<dbReference type="EC" id="3.2.1.89" evidence="4"/>